<evidence type="ECO:0000313" key="3">
    <source>
        <dbReference type="Proteomes" id="UP000479190"/>
    </source>
</evidence>
<dbReference type="Proteomes" id="UP000479190">
    <property type="component" value="Unassembled WGS sequence"/>
</dbReference>
<dbReference type="OrthoDB" id="7696986at2759"/>
<keyword evidence="3" id="KW-1185">Reference proteome</keyword>
<accession>A0A6H5HWA0</accession>
<keyword evidence="1" id="KW-0472">Membrane</keyword>
<feature type="transmembrane region" description="Helical" evidence="1">
    <location>
        <begin position="321"/>
        <end position="342"/>
    </location>
</feature>
<name>A0A6H5HWA0_9HYME</name>
<reference evidence="2 3" key="1">
    <citation type="submission" date="2020-02" db="EMBL/GenBank/DDBJ databases">
        <authorList>
            <person name="Ferguson B K."/>
        </authorList>
    </citation>
    <scope>NUCLEOTIDE SEQUENCE [LARGE SCALE GENOMIC DNA]</scope>
</reference>
<feature type="transmembrane region" description="Helical" evidence="1">
    <location>
        <begin position="384"/>
        <end position="406"/>
    </location>
</feature>
<keyword evidence="1" id="KW-1133">Transmembrane helix</keyword>
<keyword evidence="1" id="KW-0812">Transmembrane</keyword>
<dbReference type="AlphaFoldDB" id="A0A6H5HWA0"/>
<proteinExistence type="predicted"/>
<sequence length="453" mass="52468">MIVFVNSHLRHFLSIEPLISQIKARQVVFLNRDDHQKQLMSSKSSYKMENWIYSRFASWLPSTWIDMDMDDMPESLQKSNSLFLYVGVEQNFDKNFVKNLKGLTLNFPVPIRVLLIIIKRNNDSSARYLDLLKLFWQEQLVDVTIIGISSRVTQYRRKIAIVNHEKDYAATIHHYNPFTNVYTNRTLDSSSRLFPTKLDDLNGHGLRVGFIKHRPYTLSKQKSKEHMGIFDSVLDLIESKMNFSIESDFIMNYPMLQVDSFERPIIQMVSKRRLDVLVFGSHLIHTEDPHSLDRTTFITSDRICGLVPLIIKPTFQLSRSIQWSLLLILCLVSVVWLSSLLLLRRDGGHNASSSLKSYWRPLDIGLMMMGASILARAVTLRERLLFGCVLMVGLFYSSTIVAQLTSMNLDLKAHKKFETYRELEESGLIPFIKPHGFKMSFGYSDDPSLRRCI</sequence>
<protein>
    <recommendedName>
        <fullName evidence="4">Ionotropic glutamate receptor C-terminal domain-containing protein</fullName>
    </recommendedName>
</protein>
<evidence type="ECO:0000256" key="1">
    <source>
        <dbReference type="SAM" id="Phobius"/>
    </source>
</evidence>
<evidence type="ECO:0008006" key="4">
    <source>
        <dbReference type="Google" id="ProtNLM"/>
    </source>
</evidence>
<gene>
    <name evidence="2" type="ORF">TBRA_LOCUS1361</name>
</gene>
<evidence type="ECO:0000313" key="2">
    <source>
        <dbReference type="EMBL" id="CAB0029320.1"/>
    </source>
</evidence>
<organism evidence="2 3">
    <name type="scientific">Trichogramma brassicae</name>
    <dbReference type="NCBI Taxonomy" id="86971"/>
    <lineage>
        <taxon>Eukaryota</taxon>
        <taxon>Metazoa</taxon>
        <taxon>Ecdysozoa</taxon>
        <taxon>Arthropoda</taxon>
        <taxon>Hexapoda</taxon>
        <taxon>Insecta</taxon>
        <taxon>Pterygota</taxon>
        <taxon>Neoptera</taxon>
        <taxon>Endopterygota</taxon>
        <taxon>Hymenoptera</taxon>
        <taxon>Apocrita</taxon>
        <taxon>Proctotrupomorpha</taxon>
        <taxon>Chalcidoidea</taxon>
        <taxon>Trichogrammatidae</taxon>
        <taxon>Trichogramma</taxon>
    </lineage>
</organism>
<dbReference type="EMBL" id="CADCXV010000302">
    <property type="protein sequence ID" value="CAB0029320.1"/>
    <property type="molecule type" value="Genomic_DNA"/>
</dbReference>